<evidence type="ECO:0000313" key="3">
    <source>
        <dbReference type="EnsemblMetazoa" id="ASIC015919-PA"/>
    </source>
</evidence>
<dbReference type="Proteomes" id="UP000030765">
    <property type="component" value="Unassembled WGS sequence"/>
</dbReference>
<dbReference type="VEuPathDB" id="VectorBase:ASIC015919"/>
<feature type="compositionally biased region" description="Polar residues" evidence="1">
    <location>
        <begin position="177"/>
        <end position="186"/>
    </location>
</feature>
<feature type="compositionally biased region" description="Polar residues" evidence="1">
    <location>
        <begin position="232"/>
        <end position="241"/>
    </location>
</feature>
<feature type="region of interest" description="Disordered" evidence="1">
    <location>
        <begin position="389"/>
        <end position="436"/>
    </location>
</feature>
<feature type="compositionally biased region" description="Low complexity" evidence="1">
    <location>
        <begin position="48"/>
        <end position="61"/>
    </location>
</feature>
<feature type="compositionally biased region" description="Low complexity" evidence="1">
    <location>
        <begin position="129"/>
        <end position="141"/>
    </location>
</feature>
<gene>
    <name evidence="2" type="ORF">ZHAS_00015919</name>
</gene>
<dbReference type="EMBL" id="KE525335">
    <property type="protein sequence ID" value="KFB47866.1"/>
    <property type="molecule type" value="Genomic_DNA"/>
</dbReference>
<feature type="compositionally biased region" description="Low complexity" evidence="1">
    <location>
        <begin position="641"/>
        <end position="672"/>
    </location>
</feature>
<feature type="compositionally biased region" description="Pro residues" evidence="1">
    <location>
        <begin position="673"/>
        <end position="687"/>
    </location>
</feature>
<organism evidence="2">
    <name type="scientific">Anopheles sinensis</name>
    <name type="common">Mosquito</name>
    <dbReference type="NCBI Taxonomy" id="74873"/>
    <lineage>
        <taxon>Eukaryota</taxon>
        <taxon>Metazoa</taxon>
        <taxon>Ecdysozoa</taxon>
        <taxon>Arthropoda</taxon>
        <taxon>Hexapoda</taxon>
        <taxon>Insecta</taxon>
        <taxon>Pterygota</taxon>
        <taxon>Neoptera</taxon>
        <taxon>Endopterygota</taxon>
        <taxon>Diptera</taxon>
        <taxon>Nematocera</taxon>
        <taxon>Culicoidea</taxon>
        <taxon>Culicidae</taxon>
        <taxon>Anophelinae</taxon>
        <taxon>Anopheles</taxon>
    </lineage>
</organism>
<accession>A0A084WCC2</accession>
<name>A0A084WCC2_ANOSI</name>
<dbReference type="AlphaFoldDB" id="A0A084WCC2"/>
<dbReference type="STRING" id="74873.A0A084WCC2"/>
<feature type="region of interest" description="Disordered" evidence="1">
    <location>
        <begin position="641"/>
        <end position="705"/>
    </location>
</feature>
<feature type="compositionally biased region" description="Basic and acidic residues" evidence="1">
    <location>
        <begin position="1"/>
        <end position="10"/>
    </location>
</feature>
<feature type="compositionally biased region" description="Low complexity" evidence="1">
    <location>
        <begin position="11"/>
        <end position="25"/>
    </location>
</feature>
<feature type="compositionally biased region" description="Polar residues" evidence="1">
    <location>
        <begin position="86"/>
        <end position="95"/>
    </location>
</feature>
<evidence type="ECO:0000313" key="2">
    <source>
        <dbReference type="EMBL" id="KFB47866.1"/>
    </source>
</evidence>
<dbReference type="EnsemblMetazoa" id="ASIC015919-RA">
    <property type="protein sequence ID" value="ASIC015919-PA"/>
    <property type="gene ID" value="ASIC015919"/>
</dbReference>
<feature type="compositionally biased region" description="Low complexity" evidence="1">
    <location>
        <begin position="331"/>
        <end position="342"/>
    </location>
</feature>
<keyword evidence="4" id="KW-1185">Reference proteome</keyword>
<reference evidence="3" key="2">
    <citation type="submission" date="2020-05" db="UniProtKB">
        <authorList>
            <consortium name="EnsemblMetazoa"/>
        </authorList>
    </citation>
    <scope>IDENTIFICATION</scope>
</reference>
<dbReference type="VEuPathDB" id="VectorBase:ASIS023794"/>
<feature type="region of interest" description="Disordered" evidence="1">
    <location>
        <begin position="1"/>
        <end position="346"/>
    </location>
</feature>
<dbReference type="EMBL" id="ATLV01022651">
    <property type="status" value="NOT_ANNOTATED_CDS"/>
    <property type="molecule type" value="Genomic_DNA"/>
</dbReference>
<feature type="compositionally biased region" description="Polar residues" evidence="1">
    <location>
        <begin position="257"/>
        <end position="275"/>
    </location>
</feature>
<feature type="compositionally biased region" description="Polar residues" evidence="1">
    <location>
        <begin position="35"/>
        <end position="45"/>
    </location>
</feature>
<feature type="compositionally biased region" description="Polar residues" evidence="1">
    <location>
        <begin position="414"/>
        <end position="423"/>
    </location>
</feature>
<evidence type="ECO:0000256" key="1">
    <source>
        <dbReference type="SAM" id="MobiDB-lite"/>
    </source>
</evidence>
<protein>
    <submittedName>
        <fullName evidence="2 3">Uncharacterized protein</fullName>
    </submittedName>
</protein>
<proteinExistence type="predicted"/>
<sequence length="705" mass="75612">MREAEQERQWKQLQQQRAREQQSQQHLLLPEQRMQDPTMQLQVTTDVGPGMSPMASPSPNSRGPFVSPVNKSRMPPSVGGSMGMNAPSSPVSGSFQHPMGMPARGLPGPMQQQRQLPGPVGQGNRMPLSPFSPQSQQPQSPHDVMPESPVSQHSGMDPFVRPPSEGLGSDGYAVHHSPQTPRSMGHQSPVAAANRSPAYSGPQMGPNVVPGGMRMNTMDASGYAGAPGTPRPQFSSGTSRPTVYARPGDLFGPMQGSPFTSPRSDGFAQSPQEGNRQLRDLLQRQQLPAPNPPSGSQMGNVPGGTASGVEIPDSVSAELEKLEQEDNTGMGEVEGVGDLLGELGDDDADLLNSLTAEMGEDFNILEYADPELDTTDGEKSNLLDSLELDDENKESDAKSKQKLQSDTAGDGMVEQQNKPTSAANVGRPSAGNETLMSNMGNTVVTAQNTMQPGQFMPVQGQQMMQQAQQQTTMQPQHQQQFAQQQLIGSGPVQQQQMQQLPGGAQMKAIRPNMLGQSQMHQMHPQIPQQQMQQGVLIGSNPMGLGPRMITKDGTVGGVNMKAGLMNQQQHRMQQLKQMGAGFVQNIIPGQPQQTRIVQQMQGNRMIQTVTNMPGQGQPSQQPQQQQLGVVGGGIQNQTQMAMQHQQLQNVQPQAQGQATQQQQQGGVPVAVGQPPPPPYPEPPPPYPGNQSNPLGTAPIQVSLAL</sequence>
<evidence type="ECO:0000313" key="4">
    <source>
        <dbReference type="Proteomes" id="UP000030765"/>
    </source>
</evidence>
<reference evidence="2 4" key="1">
    <citation type="journal article" date="2014" name="BMC Genomics">
        <title>Genome sequence of Anopheles sinensis provides insight into genetics basis of mosquito competence for malaria parasites.</title>
        <authorList>
            <person name="Zhou D."/>
            <person name="Zhang D."/>
            <person name="Ding G."/>
            <person name="Shi L."/>
            <person name="Hou Q."/>
            <person name="Ye Y."/>
            <person name="Xu Y."/>
            <person name="Zhou H."/>
            <person name="Xiong C."/>
            <person name="Li S."/>
            <person name="Yu J."/>
            <person name="Hong S."/>
            <person name="Yu X."/>
            <person name="Zou P."/>
            <person name="Chen C."/>
            <person name="Chang X."/>
            <person name="Wang W."/>
            <person name="Lv Y."/>
            <person name="Sun Y."/>
            <person name="Ma L."/>
            <person name="Shen B."/>
            <person name="Zhu C."/>
        </authorList>
    </citation>
    <scope>NUCLEOTIDE SEQUENCE [LARGE SCALE GENOMIC DNA]</scope>
</reference>
<dbReference type="OrthoDB" id="8123959at2759"/>